<protein>
    <submittedName>
        <fullName evidence="5">Helix-turn-helix domain-containing protein</fullName>
    </submittedName>
</protein>
<keyword evidence="2" id="KW-0238">DNA-binding</keyword>
<accession>A0A6P1M821</accession>
<gene>
    <name evidence="5" type="ORF">GT409_11370</name>
</gene>
<dbReference type="InterPro" id="IPR018060">
    <property type="entry name" value="HTH_AraC"/>
</dbReference>
<sequence>MKSYCLDRLFFRNASIVENRPSPGIVVPEYYTFLLILDGEYIYMTGTETIRLQPGDLLCVFENRPFTLRGLHYKYLFVSFNGPNADGFLRNIGITESRFILKAVPRRIHSLMHEITKAMPTRQTENPYFFISRIAAIGEVIWQITYPLGKQKKPSYPQQMKTILEKHHYQTGVGDIADQLQVCTDTLRKACLKETGLPANEYLIHLRIERAKELLRKTSYKLSYIAQAAGYNDEKHFLKAFKKLTGKTPSEWRNTAQHS</sequence>
<keyword evidence="1" id="KW-0805">Transcription regulation</keyword>
<dbReference type="InterPro" id="IPR009057">
    <property type="entry name" value="Homeodomain-like_sf"/>
</dbReference>
<dbReference type="KEGG" id="taer:GT409_11370"/>
<dbReference type="SUPFAM" id="SSF51215">
    <property type="entry name" value="Regulatory protein AraC"/>
    <property type="match status" value="1"/>
</dbReference>
<dbReference type="SUPFAM" id="SSF46689">
    <property type="entry name" value="Homeodomain-like"/>
    <property type="match status" value="1"/>
</dbReference>
<dbReference type="InterPro" id="IPR020449">
    <property type="entry name" value="Tscrpt_reg_AraC-type_HTH"/>
</dbReference>
<reference evidence="5 6" key="1">
    <citation type="submission" date="2020-01" db="EMBL/GenBank/DDBJ databases">
        <title>Ponticoccus aerotolerans gen. nov., sp. nov., an anaerobic bacterium and proposal of Ponticoccusceae fam. nov., Ponticoccusles ord. nov. and Ponticoccuse classis nov. in the phylum Kiritimatiellaeota.</title>
        <authorList>
            <person name="Zhou L.Y."/>
            <person name="Du Z.J."/>
        </authorList>
    </citation>
    <scope>NUCLEOTIDE SEQUENCE [LARGE SCALE GENOMIC DNA]</scope>
    <source>
        <strain evidence="5 6">S-5007</strain>
    </source>
</reference>
<dbReference type="InterPro" id="IPR037923">
    <property type="entry name" value="HTH-like"/>
</dbReference>
<evidence type="ECO:0000256" key="3">
    <source>
        <dbReference type="ARBA" id="ARBA00023163"/>
    </source>
</evidence>
<evidence type="ECO:0000256" key="2">
    <source>
        <dbReference type="ARBA" id="ARBA00023125"/>
    </source>
</evidence>
<name>A0A6P1M821_9BACT</name>
<evidence type="ECO:0000259" key="4">
    <source>
        <dbReference type="PROSITE" id="PS01124"/>
    </source>
</evidence>
<dbReference type="Pfam" id="PF12833">
    <property type="entry name" value="HTH_18"/>
    <property type="match status" value="1"/>
</dbReference>
<proteinExistence type="predicted"/>
<dbReference type="Pfam" id="PF02311">
    <property type="entry name" value="AraC_binding"/>
    <property type="match status" value="1"/>
</dbReference>
<dbReference type="PANTHER" id="PTHR43280">
    <property type="entry name" value="ARAC-FAMILY TRANSCRIPTIONAL REGULATOR"/>
    <property type="match status" value="1"/>
</dbReference>
<dbReference type="PROSITE" id="PS00041">
    <property type="entry name" value="HTH_ARAC_FAMILY_1"/>
    <property type="match status" value="1"/>
</dbReference>
<dbReference type="AlphaFoldDB" id="A0A6P1M821"/>
<dbReference type="PRINTS" id="PR00032">
    <property type="entry name" value="HTHARAC"/>
</dbReference>
<evidence type="ECO:0000256" key="1">
    <source>
        <dbReference type="ARBA" id="ARBA00023015"/>
    </source>
</evidence>
<dbReference type="GO" id="GO:0043565">
    <property type="term" value="F:sequence-specific DNA binding"/>
    <property type="evidence" value="ECO:0007669"/>
    <property type="project" value="InterPro"/>
</dbReference>
<organism evidence="5 6">
    <name type="scientific">Tichowtungia aerotolerans</name>
    <dbReference type="NCBI Taxonomy" id="2697043"/>
    <lineage>
        <taxon>Bacteria</taxon>
        <taxon>Pseudomonadati</taxon>
        <taxon>Kiritimatiellota</taxon>
        <taxon>Tichowtungiia</taxon>
        <taxon>Tichowtungiales</taxon>
        <taxon>Tichowtungiaceae</taxon>
        <taxon>Tichowtungia</taxon>
    </lineage>
</organism>
<evidence type="ECO:0000313" key="5">
    <source>
        <dbReference type="EMBL" id="QHI70021.1"/>
    </source>
</evidence>
<evidence type="ECO:0000313" key="6">
    <source>
        <dbReference type="Proteomes" id="UP000464954"/>
    </source>
</evidence>
<dbReference type="EMBL" id="CP047593">
    <property type="protein sequence ID" value="QHI70021.1"/>
    <property type="molecule type" value="Genomic_DNA"/>
</dbReference>
<dbReference type="GO" id="GO:0003700">
    <property type="term" value="F:DNA-binding transcription factor activity"/>
    <property type="evidence" value="ECO:0007669"/>
    <property type="project" value="InterPro"/>
</dbReference>
<dbReference type="InterPro" id="IPR003313">
    <property type="entry name" value="AraC-bd"/>
</dbReference>
<keyword evidence="3" id="KW-0804">Transcription</keyword>
<dbReference type="Proteomes" id="UP000464954">
    <property type="component" value="Chromosome"/>
</dbReference>
<dbReference type="SMART" id="SM00342">
    <property type="entry name" value="HTH_ARAC"/>
    <property type="match status" value="1"/>
</dbReference>
<feature type="domain" description="HTH araC/xylS-type" evidence="4">
    <location>
        <begin position="158"/>
        <end position="255"/>
    </location>
</feature>
<dbReference type="InterPro" id="IPR018062">
    <property type="entry name" value="HTH_AraC-typ_CS"/>
</dbReference>
<dbReference type="Gene3D" id="1.10.10.60">
    <property type="entry name" value="Homeodomain-like"/>
    <property type="match status" value="2"/>
</dbReference>
<dbReference type="PROSITE" id="PS01124">
    <property type="entry name" value="HTH_ARAC_FAMILY_2"/>
    <property type="match status" value="1"/>
</dbReference>
<dbReference type="PANTHER" id="PTHR43280:SF10">
    <property type="entry name" value="REGULATORY PROTEIN POCR"/>
    <property type="match status" value="1"/>
</dbReference>
<dbReference type="RefSeq" id="WP_160629200.1">
    <property type="nucleotide sequence ID" value="NZ_CP047593.1"/>
</dbReference>
<keyword evidence="6" id="KW-1185">Reference proteome</keyword>